<comment type="caution">
    <text evidence="1">The sequence shown here is derived from an EMBL/GenBank/DDBJ whole genome shotgun (WGS) entry which is preliminary data.</text>
</comment>
<sequence length="134" mass="15590">MNEVNQLIASYLNARAAVLRIVEDKKLKASGLSKDLQLSCNVLRRKLKTSDWRADELTQLAKITGISVELEIYLKLLNERLQTLPENDWKQLVRETHIGQQRIQSLMNDYCIWQHAELYQVSNFLNKYVPTTTT</sequence>
<accession>A0A2T0S8I5</accession>
<dbReference type="RefSeq" id="WP_106140029.1">
    <property type="nucleotide sequence ID" value="NZ_PVTE01000025.1"/>
</dbReference>
<dbReference type="EMBL" id="PVTE01000025">
    <property type="protein sequence ID" value="PRY29744.1"/>
    <property type="molecule type" value="Genomic_DNA"/>
</dbReference>
<dbReference type="AlphaFoldDB" id="A0A2T0S8I5"/>
<proteinExistence type="predicted"/>
<gene>
    <name evidence="1" type="ORF">CLV58_1256</name>
</gene>
<name>A0A2T0S8I5_9BACT</name>
<keyword evidence="2" id="KW-1185">Reference proteome</keyword>
<dbReference type="Proteomes" id="UP000238375">
    <property type="component" value="Unassembled WGS sequence"/>
</dbReference>
<reference evidence="1 2" key="1">
    <citation type="submission" date="2018-03" db="EMBL/GenBank/DDBJ databases">
        <title>Genomic Encyclopedia of Archaeal and Bacterial Type Strains, Phase II (KMG-II): from individual species to whole genera.</title>
        <authorList>
            <person name="Goeker M."/>
        </authorList>
    </citation>
    <scope>NUCLEOTIDE SEQUENCE [LARGE SCALE GENOMIC DNA]</scope>
    <source>
        <strain evidence="1 2">DSM 28354</strain>
    </source>
</reference>
<evidence type="ECO:0000313" key="2">
    <source>
        <dbReference type="Proteomes" id="UP000238375"/>
    </source>
</evidence>
<organism evidence="1 2">
    <name type="scientific">Spirosoma oryzae</name>
    <dbReference type="NCBI Taxonomy" id="1469603"/>
    <lineage>
        <taxon>Bacteria</taxon>
        <taxon>Pseudomonadati</taxon>
        <taxon>Bacteroidota</taxon>
        <taxon>Cytophagia</taxon>
        <taxon>Cytophagales</taxon>
        <taxon>Cytophagaceae</taxon>
        <taxon>Spirosoma</taxon>
    </lineage>
</organism>
<protein>
    <submittedName>
        <fullName evidence="1">Uncharacterized protein</fullName>
    </submittedName>
</protein>
<evidence type="ECO:0000313" key="1">
    <source>
        <dbReference type="EMBL" id="PRY29744.1"/>
    </source>
</evidence>